<dbReference type="RefSeq" id="WP_128602346.1">
    <property type="nucleotide sequence ID" value="NZ_MLFS01000052.1"/>
</dbReference>
<dbReference type="AlphaFoldDB" id="A0A1X1D416"/>
<protein>
    <recommendedName>
        <fullName evidence="2">DUF1468 domain-containing protein</fullName>
    </recommendedName>
</protein>
<evidence type="ECO:0000313" key="3">
    <source>
        <dbReference type="EMBL" id="ORM71310.1"/>
    </source>
</evidence>
<keyword evidence="1" id="KW-1133">Transmembrane helix</keyword>
<feature type="transmembrane region" description="Helical" evidence="1">
    <location>
        <begin position="110"/>
        <end position="128"/>
    </location>
</feature>
<comment type="caution">
    <text evidence="3">The sequence shown here is derived from an EMBL/GenBank/DDBJ whole genome shotgun (WGS) entry which is preliminary data.</text>
</comment>
<accession>A0A1X1D416</accession>
<dbReference type="Pfam" id="PF07331">
    <property type="entry name" value="TctB"/>
    <property type="match status" value="1"/>
</dbReference>
<feature type="transmembrane region" description="Helical" evidence="1">
    <location>
        <begin position="37"/>
        <end position="55"/>
    </location>
</feature>
<keyword evidence="1" id="KW-0472">Membrane</keyword>
<feature type="domain" description="DUF1468" evidence="2">
    <location>
        <begin position="5"/>
        <end position="137"/>
    </location>
</feature>
<sequence length="143" mass="15971">MSDRIFAGIWLVLCIAGLFIAWQIQSEYSYEPVGPRPFPMLLLGLMAICAVMMLLRKPDTIQWPVAATLKKLLTMCLMLLVYGWLFERLGFAICTTLLTFGIGLLFGARWWAAALSGAVMGISLFYAFDRLLDVTLPVGSWLS</sequence>
<dbReference type="OrthoDB" id="7025534at2"/>
<keyword evidence="1" id="KW-0812">Transmembrane</keyword>
<name>A0A1X1D416_9GAMM</name>
<evidence type="ECO:0000256" key="1">
    <source>
        <dbReference type="SAM" id="Phobius"/>
    </source>
</evidence>
<dbReference type="STRING" id="1076551.HA48_16535"/>
<dbReference type="InterPro" id="IPR009936">
    <property type="entry name" value="DUF1468"/>
</dbReference>
<proteinExistence type="predicted"/>
<keyword evidence="4" id="KW-1185">Reference proteome</keyword>
<feature type="transmembrane region" description="Helical" evidence="1">
    <location>
        <begin position="76"/>
        <end position="104"/>
    </location>
</feature>
<evidence type="ECO:0000313" key="4">
    <source>
        <dbReference type="Proteomes" id="UP000193104"/>
    </source>
</evidence>
<evidence type="ECO:0000259" key="2">
    <source>
        <dbReference type="Pfam" id="PF07331"/>
    </source>
</evidence>
<dbReference type="Proteomes" id="UP000193104">
    <property type="component" value="Unassembled WGS sequence"/>
</dbReference>
<organism evidence="3 4">
    <name type="scientific">Pantoea wallisii</name>
    <dbReference type="NCBI Taxonomy" id="1076551"/>
    <lineage>
        <taxon>Bacteria</taxon>
        <taxon>Pseudomonadati</taxon>
        <taxon>Pseudomonadota</taxon>
        <taxon>Gammaproteobacteria</taxon>
        <taxon>Enterobacterales</taxon>
        <taxon>Erwiniaceae</taxon>
        <taxon>Pantoea</taxon>
    </lineage>
</organism>
<dbReference type="EMBL" id="MLFS01000052">
    <property type="protein sequence ID" value="ORM71310.1"/>
    <property type="molecule type" value="Genomic_DNA"/>
</dbReference>
<gene>
    <name evidence="3" type="ORF">HA48_16535</name>
</gene>
<reference evidence="3 4" key="1">
    <citation type="journal article" date="2017" name="Antonie Van Leeuwenhoek">
        <title>Phylogenomic resolution of the bacterial genus Pantoea and its relationship with Erwinia and Tatumella.</title>
        <authorList>
            <person name="Palmer M."/>
            <person name="Steenkamp E.T."/>
            <person name="Coetzee M.P."/>
            <person name="Chan W.Y."/>
            <person name="van Zyl E."/>
            <person name="De Maayer P."/>
            <person name="Coutinho T.A."/>
            <person name="Blom J."/>
            <person name="Smits T.H."/>
            <person name="Duffy B."/>
            <person name="Venter S.N."/>
        </authorList>
    </citation>
    <scope>NUCLEOTIDE SEQUENCE [LARGE SCALE GENOMIC DNA]</scope>
    <source>
        <strain evidence="3 4">LMG 26277</strain>
    </source>
</reference>